<dbReference type="EMBL" id="BT029063">
    <property type="protein sequence ID" value="ABJ16996.1"/>
    <property type="molecule type" value="mRNA"/>
</dbReference>
<proteinExistence type="evidence at transcript level"/>
<reference evidence="1" key="1">
    <citation type="submission" date="2006-10" db="EMBL/GenBank/DDBJ databases">
        <authorList>
            <person name="Stapleton M."/>
            <person name="Carlson J."/>
            <person name="Frise E."/>
            <person name="Kapadia B."/>
            <person name="Park S."/>
            <person name="Wan K."/>
            <person name="Yu C."/>
            <person name="Celniker S."/>
        </authorList>
    </citation>
    <scope>NUCLEOTIDE SEQUENCE</scope>
</reference>
<sequence length="83" mass="9714">MRLSKMQTNDDRSAYTALIKSEQARIVEMVFNSMVPVPLDERIASFWIQMLRLQSMQAIEAYSSYTMLISHLMISWFISNANY</sequence>
<dbReference type="UCSC" id="CG32652-RA">
    <property type="organism name" value="d. melanogaster"/>
</dbReference>
<organism evidence="1">
    <name type="scientific">Drosophila melanogaster</name>
    <name type="common">Fruit fly</name>
    <dbReference type="NCBI Taxonomy" id="7227"/>
    <lineage>
        <taxon>Eukaryota</taxon>
        <taxon>Metazoa</taxon>
        <taxon>Ecdysozoa</taxon>
        <taxon>Arthropoda</taxon>
        <taxon>Hexapoda</taxon>
        <taxon>Insecta</taxon>
        <taxon>Pterygota</taxon>
        <taxon>Neoptera</taxon>
        <taxon>Endopterygota</taxon>
        <taxon>Diptera</taxon>
        <taxon>Brachycera</taxon>
        <taxon>Muscomorpha</taxon>
        <taxon>Ephydroidea</taxon>
        <taxon>Drosophilidae</taxon>
        <taxon>Drosophila</taxon>
        <taxon>Sophophora</taxon>
    </lineage>
</organism>
<protein>
    <submittedName>
        <fullName evidence="1">IP07226p</fullName>
    </submittedName>
</protein>
<name>Q8IR81_DROME</name>
<accession>Q8IR81</accession>
<evidence type="ECO:0000313" key="1">
    <source>
        <dbReference type="EMBL" id="ABJ16996.1"/>
    </source>
</evidence>
<gene>
    <name evidence="1" type="ORF">CG32652</name>
</gene>
<dbReference type="AlphaFoldDB" id="Q8IR81"/>